<comment type="caution">
    <text evidence="2">The sequence shown here is derived from an EMBL/GenBank/DDBJ whole genome shotgun (WGS) entry which is preliminary data.</text>
</comment>
<feature type="domain" description="ParB/Spo0J HTH" evidence="1">
    <location>
        <begin position="157"/>
        <end position="233"/>
    </location>
</feature>
<dbReference type="Gene3D" id="1.10.10.2830">
    <property type="match status" value="1"/>
</dbReference>
<gene>
    <name evidence="2" type="ORF">BJP25_19830</name>
</gene>
<keyword evidence="3" id="KW-1185">Reference proteome</keyword>
<organism evidence="2 3">
    <name type="scientific">Actinokineospora bangkokensis</name>
    <dbReference type="NCBI Taxonomy" id="1193682"/>
    <lineage>
        <taxon>Bacteria</taxon>
        <taxon>Bacillati</taxon>
        <taxon>Actinomycetota</taxon>
        <taxon>Actinomycetes</taxon>
        <taxon>Pseudonocardiales</taxon>
        <taxon>Pseudonocardiaceae</taxon>
        <taxon>Actinokineospora</taxon>
    </lineage>
</organism>
<dbReference type="GO" id="GO:0007059">
    <property type="term" value="P:chromosome segregation"/>
    <property type="evidence" value="ECO:0007669"/>
    <property type="project" value="TreeGrafter"/>
</dbReference>
<reference evidence="2 3" key="1">
    <citation type="submission" date="2016-10" db="EMBL/GenBank/DDBJ databases">
        <title>The Draft Genome Sequence of Actinokineospora bangkokensis 44EHWT reveals the biosynthetic pathway of antifungal compounds Thailandins with unusual extender unit butylmalonyl-CoA.</title>
        <authorList>
            <person name="Greule A."/>
            <person name="Intra B."/>
            <person name="Flemming S."/>
            <person name="Rommel M.G."/>
            <person name="Panbangred W."/>
            <person name="Bechthold A."/>
        </authorList>
    </citation>
    <scope>NUCLEOTIDE SEQUENCE [LARGE SCALE GENOMIC DNA]</scope>
    <source>
        <strain evidence="2 3">44EHW</strain>
    </source>
</reference>
<dbReference type="AlphaFoldDB" id="A0A1Q9LJW5"/>
<sequence>MAPGDPTPPAPPDLRGATPARLAALGLDEGPGLELADGSRMVFVRLDALTPNPGNAVLRDEDIATDPDTHDLARSLQRFGQIETGTIVSAEAYLSAFPDKRAQVRTPWVLMCGNRRRVAAGLLGWSGLRCLVRPAADVDHELLVGIPIQENLHRKGINPMNMARWLHDELHRLGTQEAVAVAVGRTQPWVAQMLQLLRLIPELQAAVKREELTAKAARRLARLPEDAQRDIWNRAEPLSAQQRAAFLRTPPARGARPEPGTGQQATWVFRVKRSPDALAMTLVDSLSLEEIHQLIVALRRQASDRQ</sequence>
<name>A0A1Q9LJW5_9PSEU</name>
<evidence type="ECO:0000313" key="3">
    <source>
        <dbReference type="Proteomes" id="UP000186040"/>
    </source>
</evidence>
<dbReference type="PANTHER" id="PTHR33375">
    <property type="entry name" value="CHROMOSOME-PARTITIONING PROTEIN PARB-RELATED"/>
    <property type="match status" value="1"/>
</dbReference>
<dbReference type="PANTHER" id="PTHR33375:SF1">
    <property type="entry name" value="CHROMOSOME-PARTITIONING PROTEIN PARB-RELATED"/>
    <property type="match status" value="1"/>
</dbReference>
<evidence type="ECO:0000313" key="2">
    <source>
        <dbReference type="EMBL" id="OLR92347.1"/>
    </source>
</evidence>
<dbReference type="SUPFAM" id="SSF109709">
    <property type="entry name" value="KorB DNA-binding domain-like"/>
    <property type="match status" value="1"/>
</dbReference>
<dbReference type="InterPro" id="IPR036086">
    <property type="entry name" value="ParB/Sulfiredoxin_sf"/>
</dbReference>
<evidence type="ECO:0000259" key="1">
    <source>
        <dbReference type="Pfam" id="PF17762"/>
    </source>
</evidence>
<dbReference type="OrthoDB" id="70307at2"/>
<dbReference type="InterPro" id="IPR050336">
    <property type="entry name" value="Chromosome_partition/occlusion"/>
</dbReference>
<protein>
    <recommendedName>
        <fullName evidence="1">ParB/Spo0J HTH domain-containing protein</fullName>
    </recommendedName>
</protein>
<dbReference type="STRING" id="1193682.BJP25_19830"/>
<dbReference type="Proteomes" id="UP000186040">
    <property type="component" value="Unassembled WGS sequence"/>
</dbReference>
<dbReference type="EMBL" id="MKQR01000016">
    <property type="protein sequence ID" value="OLR92347.1"/>
    <property type="molecule type" value="Genomic_DNA"/>
</dbReference>
<dbReference type="InterPro" id="IPR041468">
    <property type="entry name" value="HTH_ParB/Spo0J"/>
</dbReference>
<dbReference type="SUPFAM" id="SSF110849">
    <property type="entry name" value="ParB/Sulfiredoxin"/>
    <property type="match status" value="1"/>
</dbReference>
<dbReference type="Pfam" id="PF17762">
    <property type="entry name" value="HTH_ParB"/>
    <property type="match status" value="1"/>
</dbReference>
<dbReference type="GO" id="GO:0005694">
    <property type="term" value="C:chromosome"/>
    <property type="evidence" value="ECO:0007669"/>
    <property type="project" value="TreeGrafter"/>
</dbReference>
<accession>A0A1Q9LJW5</accession>
<proteinExistence type="predicted"/>
<dbReference type="RefSeq" id="WP_075975493.1">
    <property type="nucleotide sequence ID" value="NZ_MKQR01000016.1"/>
</dbReference>